<sequence>MGGTTVGLGFKGFRHQAVVTEITQEEYDEQLRSKNQQITQLSDQLSKKNADLLSEKSKYEKI</sequence>
<evidence type="ECO:0000313" key="2">
    <source>
        <dbReference type="EMBL" id="AHC40509.1"/>
    </source>
</evidence>
<evidence type="ECO:0000256" key="1">
    <source>
        <dbReference type="SAM" id="Coils"/>
    </source>
</evidence>
<dbReference type="EMBL" id="CP006935">
    <property type="protein sequence ID" value="AHC40509.1"/>
    <property type="molecule type" value="Genomic_DNA"/>
</dbReference>
<name>A0ABN4BRZ3_9MOLU</name>
<protein>
    <submittedName>
        <fullName evidence="2">Uncharacterized protein</fullName>
    </submittedName>
</protein>
<feature type="coiled-coil region" evidence="1">
    <location>
        <begin position="24"/>
        <end position="51"/>
    </location>
</feature>
<accession>A0ABN4BRZ3</accession>
<proteinExistence type="predicted"/>
<keyword evidence="1" id="KW-0175">Coiled coil</keyword>
<reference evidence="2 3" key="1">
    <citation type="journal article" date="2014" name="Genome Announc.">
        <title>Complete Genome Sequence of Mycoplasma ovis Strain Michigan, a Hemoplasma of Sheep with Two Distinct 16S rRNA Genes.</title>
        <authorList>
            <person name="Deshuillers P.L."/>
            <person name="Santos A.P."/>
            <person name="do Nascimento N.C."/>
            <person name="Hampel J.A."/>
            <person name="Bergin I.L."/>
            <person name="Dyson M.C."/>
            <person name="Messick J.B."/>
        </authorList>
    </citation>
    <scope>NUCLEOTIDE SEQUENCE [LARGE SCALE GENOMIC DNA]</scope>
    <source>
        <strain evidence="2 3">Michigan</strain>
    </source>
</reference>
<evidence type="ECO:0000313" key="3">
    <source>
        <dbReference type="Proteomes" id="UP000018745"/>
    </source>
</evidence>
<organism evidence="2 3">
    <name type="scientific">Mycoplasma ovis str. Michigan</name>
    <dbReference type="NCBI Taxonomy" id="1415773"/>
    <lineage>
        <taxon>Bacteria</taxon>
        <taxon>Bacillati</taxon>
        <taxon>Mycoplasmatota</taxon>
        <taxon>Mollicutes</taxon>
        <taxon>Mycoplasmataceae</taxon>
        <taxon>Mycoplasma</taxon>
    </lineage>
</organism>
<keyword evidence="3" id="KW-1185">Reference proteome</keyword>
<gene>
    <name evidence="2" type="ORF">OVS_03885</name>
</gene>
<dbReference type="Proteomes" id="UP000018745">
    <property type="component" value="Chromosome"/>
</dbReference>